<dbReference type="EMBL" id="QGKV02000299">
    <property type="protein sequence ID" value="KAF3596646.1"/>
    <property type="molecule type" value="Genomic_DNA"/>
</dbReference>
<organism evidence="2 3">
    <name type="scientific">Brassica cretica</name>
    <name type="common">Mustard</name>
    <dbReference type="NCBI Taxonomy" id="69181"/>
    <lineage>
        <taxon>Eukaryota</taxon>
        <taxon>Viridiplantae</taxon>
        <taxon>Streptophyta</taxon>
        <taxon>Embryophyta</taxon>
        <taxon>Tracheophyta</taxon>
        <taxon>Spermatophyta</taxon>
        <taxon>Magnoliopsida</taxon>
        <taxon>eudicotyledons</taxon>
        <taxon>Gunneridae</taxon>
        <taxon>Pentapetalae</taxon>
        <taxon>rosids</taxon>
        <taxon>malvids</taxon>
        <taxon>Brassicales</taxon>
        <taxon>Brassicaceae</taxon>
        <taxon>Brassiceae</taxon>
        <taxon>Brassica</taxon>
    </lineage>
</organism>
<evidence type="ECO:0000256" key="1">
    <source>
        <dbReference type="SAM" id="MobiDB-lite"/>
    </source>
</evidence>
<evidence type="ECO:0000313" key="2">
    <source>
        <dbReference type="EMBL" id="KAF3596646.1"/>
    </source>
</evidence>
<sequence length="60" mass="6266">MMLPEGDSTNSQTDQAQIGGVPAAVVDQTPPLTDLTALMDIMQSLVKLLNLQDAAMPIGV</sequence>
<feature type="region of interest" description="Disordered" evidence="1">
    <location>
        <begin position="1"/>
        <end position="22"/>
    </location>
</feature>
<dbReference type="Proteomes" id="UP000266723">
    <property type="component" value="Unassembled WGS sequence"/>
</dbReference>
<feature type="compositionally biased region" description="Polar residues" evidence="1">
    <location>
        <begin position="7"/>
        <end position="16"/>
    </location>
</feature>
<evidence type="ECO:0000313" key="3">
    <source>
        <dbReference type="Proteomes" id="UP000266723"/>
    </source>
</evidence>
<proteinExistence type="predicted"/>
<comment type="caution">
    <text evidence="2">The sequence shown here is derived from an EMBL/GenBank/DDBJ whole genome shotgun (WGS) entry which is preliminary data.</text>
</comment>
<name>A0ABQ7EJJ5_BRACR</name>
<reference evidence="2 3" key="1">
    <citation type="journal article" date="2020" name="BMC Genomics">
        <title>Intraspecific diversification of the crop wild relative Brassica cretica Lam. using demographic model selection.</title>
        <authorList>
            <person name="Kioukis A."/>
            <person name="Michalopoulou V.A."/>
            <person name="Briers L."/>
            <person name="Pirintsos S."/>
            <person name="Studholme D.J."/>
            <person name="Pavlidis P."/>
            <person name="Sarris P.F."/>
        </authorList>
    </citation>
    <scope>NUCLEOTIDE SEQUENCE [LARGE SCALE GENOMIC DNA]</scope>
    <source>
        <strain evidence="3">cv. PFS-1207/04</strain>
    </source>
</reference>
<protein>
    <submittedName>
        <fullName evidence="2">Uncharacterized protein</fullName>
    </submittedName>
</protein>
<accession>A0ABQ7EJJ5</accession>
<keyword evidence="3" id="KW-1185">Reference proteome</keyword>
<gene>
    <name evidence="2" type="ORF">DY000_02021137</name>
</gene>